<dbReference type="Proteomes" id="UP000276133">
    <property type="component" value="Unassembled WGS sequence"/>
</dbReference>
<accession>A0A3M7RNF6</accession>
<reference evidence="1 2" key="1">
    <citation type="journal article" date="2018" name="Sci. Rep.">
        <title>Genomic signatures of local adaptation to the degree of environmental predictability in rotifers.</title>
        <authorList>
            <person name="Franch-Gras L."/>
            <person name="Hahn C."/>
            <person name="Garcia-Roger E.M."/>
            <person name="Carmona M.J."/>
            <person name="Serra M."/>
            <person name="Gomez A."/>
        </authorList>
    </citation>
    <scope>NUCLEOTIDE SEQUENCE [LARGE SCALE GENOMIC DNA]</scope>
    <source>
        <strain evidence="1">HYR1</strain>
    </source>
</reference>
<sequence length="93" mass="10710">MIKNFSKTKSKSGIAKISPNISRINISKPSHIFNAFSKLVWHIYNESNSLIKTRIAQKSQIKSNLKCLLSNFKKIKDGLHVFSHQDIDLIYTY</sequence>
<evidence type="ECO:0000313" key="2">
    <source>
        <dbReference type="Proteomes" id="UP000276133"/>
    </source>
</evidence>
<dbReference type="AlphaFoldDB" id="A0A3M7RNF6"/>
<evidence type="ECO:0000313" key="1">
    <source>
        <dbReference type="EMBL" id="RNA24950.1"/>
    </source>
</evidence>
<organism evidence="1 2">
    <name type="scientific">Brachionus plicatilis</name>
    <name type="common">Marine rotifer</name>
    <name type="synonym">Brachionus muelleri</name>
    <dbReference type="NCBI Taxonomy" id="10195"/>
    <lineage>
        <taxon>Eukaryota</taxon>
        <taxon>Metazoa</taxon>
        <taxon>Spiralia</taxon>
        <taxon>Gnathifera</taxon>
        <taxon>Rotifera</taxon>
        <taxon>Eurotatoria</taxon>
        <taxon>Monogononta</taxon>
        <taxon>Pseudotrocha</taxon>
        <taxon>Ploima</taxon>
        <taxon>Brachionidae</taxon>
        <taxon>Brachionus</taxon>
    </lineage>
</organism>
<gene>
    <name evidence="1" type="ORF">BpHYR1_052985</name>
</gene>
<protein>
    <submittedName>
        <fullName evidence="1">Uncharacterized protein</fullName>
    </submittedName>
</protein>
<name>A0A3M7RNF6_BRAPC</name>
<proteinExistence type="predicted"/>
<dbReference type="EMBL" id="REGN01003008">
    <property type="protein sequence ID" value="RNA24950.1"/>
    <property type="molecule type" value="Genomic_DNA"/>
</dbReference>
<keyword evidence="2" id="KW-1185">Reference proteome</keyword>
<comment type="caution">
    <text evidence="1">The sequence shown here is derived from an EMBL/GenBank/DDBJ whole genome shotgun (WGS) entry which is preliminary data.</text>
</comment>